<dbReference type="EMBL" id="JAATIS010004753">
    <property type="protein sequence ID" value="KAG2461131.1"/>
    <property type="molecule type" value="Genomic_DNA"/>
</dbReference>
<accession>A0A8X8BP08</accession>
<dbReference type="PANTHER" id="PTHR21207">
    <property type="entry name" value="PARKIN COREGULATED GENE PROTEIN PARK2 COREGULATED"/>
    <property type="match status" value="1"/>
</dbReference>
<feature type="non-terminal residue" evidence="2">
    <location>
        <position position="1"/>
    </location>
</feature>
<evidence type="ECO:0000313" key="3">
    <source>
        <dbReference type="Proteomes" id="UP000886611"/>
    </source>
</evidence>
<keyword evidence="3" id="KW-1185">Reference proteome</keyword>
<dbReference type="GO" id="GO:0051879">
    <property type="term" value="F:Hsp90 protein binding"/>
    <property type="evidence" value="ECO:0007669"/>
    <property type="project" value="TreeGrafter"/>
</dbReference>
<dbReference type="GO" id="GO:0043005">
    <property type="term" value="C:neuron projection"/>
    <property type="evidence" value="ECO:0007669"/>
    <property type="project" value="TreeGrafter"/>
</dbReference>
<dbReference type="GO" id="GO:0005829">
    <property type="term" value="C:cytosol"/>
    <property type="evidence" value="ECO:0007669"/>
    <property type="project" value="TreeGrafter"/>
</dbReference>
<dbReference type="Pfam" id="PF10274">
    <property type="entry name" value="ParcG"/>
    <property type="match status" value="1"/>
</dbReference>
<dbReference type="GO" id="GO:0031982">
    <property type="term" value="C:vesicle"/>
    <property type="evidence" value="ECO:0007669"/>
    <property type="project" value="TreeGrafter"/>
</dbReference>
<reference evidence="2 3" key="1">
    <citation type="journal article" date="2021" name="Cell">
        <title>Tracing the genetic footprints of vertebrate landing in non-teleost ray-finned fishes.</title>
        <authorList>
            <person name="Bi X."/>
            <person name="Wang K."/>
            <person name="Yang L."/>
            <person name="Pan H."/>
            <person name="Jiang H."/>
            <person name="Wei Q."/>
            <person name="Fang M."/>
            <person name="Yu H."/>
            <person name="Zhu C."/>
            <person name="Cai Y."/>
            <person name="He Y."/>
            <person name="Gan X."/>
            <person name="Zeng H."/>
            <person name="Yu D."/>
            <person name="Zhu Y."/>
            <person name="Jiang H."/>
            <person name="Qiu Q."/>
            <person name="Yang H."/>
            <person name="Zhang Y.E."/>
            <person name="Wang W."/>
            <person name="Zhu M."/>
            <person name="He S."/>
            <person name="Zhang G."/>
        </authorList>
    </citation>
    <scope>NUCLEOTIDE SEQUENCE [LARGE SCALE GENOMIC DNA]</scope>
    <source>
        <strain evidence="2">Bchr_013</strain>
    </source>
</reference>
<gene>
    <name evidence="2" type="primary">Pacrg</name>
    <name evidence="2" type="ORF">GTO96_0011103</name>
</gene>
<dbReference type="PANTHER" id="PTHR21207:SF2">
    <property type="entry name" value="PARKIN COREGULATED GENE PROTEIN"/>
    <property type="match status" value="1"/>
</dbReference>
<proteinExistence type="predicted"/>
<evidence type="ECO:0000256" key="1">
    <source>
        <dbReference type="SAM" id="MobiDB-lite"/>
    </source>
</evidence>
<dbReference type="AlphaFoldDB" id="A0A8X8BP08"/>
<organism evidence="2 3">
    <name type="scientific">Polypterus senegalus</name>
    <name type="common">Senegal bichir</name>
    <dbReference type="NCBI Taxonomy" id="55291"/>
    <lineage>
        <taxon>Eukaryota</taxon>
        <taxon>Metazoa</taxon>
        <taxon>Chordata</taxon>
        <taxon>Craniata</taxon>
        <taxon>Vertebrata</taxon>
        <taxon>Euteleostomi</taxon>
        <taxon>Actinopterygii</taxon>
        <taxon>Polypteriformes</taxon>
        <taxon>Polypteridae</taxon>
        <taxon>Polypterus</taxon>
    </lineage>
</organism>
<name>A0A8X8BP08_POLSE</name>
<dbReference type="GO" id="GO:0030544">
    <property type="term" value="F:Hsp70 protein binding"/>
    <property type="evidence" value="ECO:0007669"/>
    <property type="project" value="TreeGrafter"/>
</dbReference>
<comment type="caution">
    <text evidence="2">The sequence shown here is derived from an EMBL/GenBank/DDBJ whole genome shotgun (WGS) entry which is preliminary data.</text>
</comment>
<feature type="non-terminal residue" evidence="2">
    <location>
        <position position="296"/>
    </location>
</feature>
<protein>
    <submittedName>
        <fullName evidence="2">PACRG protein</fullName>
    </submittedName>
</protein>
<dbReference type="SUPFAM" id="SSF48371">
    <property type="entry name" value="ARM repeat"/>
    <property type="match status" value="1"/>
</dbReference>
<dbReference type="Proteomes" id="UP000886611">
    <property type="component" value="Unassembled WGS sequence"/>
</dbReference>
<sequence>MASGVQSLQIMEALDLEMANASDPLPFIEGLEMDNMLLPPHMAGGPDQETAMVLPSLPSCSRVTPFEPRTYRKRSGESELSPTREGTRQAQVVGPPPAGAFRERPSKPTVFRKFYERGDFPIALEHDTKGNKIAWKVEIEKLDYHHYLPLFFDGLCETTHPYEFFARQGVHDMLEHGGAKILPVLPQLIVPIKNALNTRNRQVICTTLKVLQHLVISADMIGEALVPYYRQILPILNIFKNMNINSGDGIDYSQQKRENIGDLIQETLEVFERCGGENAFINIKYMVPTYESCMLN</sequence>
<dbReference type="InterPro" id="IPR016024">
    <property type="entry name" value="ARM-type_fold"/>
</dbReference>
<evidence type="ECO:0000313" key="2">
    <source>
        <dbReference type="EMBL" id="KAG2461131.1"/>
    </source>
</evidence>
<dbReference type="InterPro" id="IPR019399">
    <property type="entry name" value="Parkin_co-regulated_protein"/>
</dbReference>
<feature type="region of interest" description="Disordered" evidence="1">
    <location>
        <begin position="65"/>
        <end position="103"/>
    </location>
</feature>